<dbReference type="CDD" id="cd17920">
    <property type="entry name" value="DEXHc_RecQ"/>
    <property type="match status" value="1"/>
</dbReference>
<organism evidence="17 18">
    <name type="scientific">Riccia sorocarpa</name>
    <dbReference type="NCBI Taxonomy" id="122646"/>
    <lineage>
        <taxon>Eukaryota</taxon>
        <taxon>Viridiplantae</taxon>
        <taxon>Streptophyta</taxon>
        <taxon>Embryophyta</taxon>
        <taxon>Marchantiophyta</taxon>
        <taxon>Marchantiopsida</taxon>
        <taxon>Marchantiidae</taxon>
        <taxon>Marchantiales</taxon>
        <taxon>Ricciaceae</taxon>
        <taxon>Riccia</taxon>
    </lineage>
</organism>
<evidence type="ECO:0000256" key="8">
    <source>
        <dbReference type="ARBA" id="ARBA00023125"/>
    </source>
</evidence>
<evidence type="ECO:0000313" key="17">
    <source>
        <dbReference type="EMBL" id="KAL3687425.1"/>
    </source>
</evidence>
<dbReference type="Gene3D" id="3.40.50.300">
    <property type="entry name" value="P-loop containing nucleotide triphosphate hydrolases"/>
    <property type="match status" value="2"/>
</dbReference>
<evidence type="ECO:0000259" key="15">
    <source>
        <dbReference type="PROSITE" id="PS51192"/>
    </source>
</evidence>
<dbReference type="EC" id="5.6.2.4" evidence="13"/>
<dbReference type="GO" id="GO:0043138">
    <property type="term" value="F:3'-5' DNA helicase activity"/>
    <property type="evidence" value="ECO:0007669"/>
    <property type="project" value="UniProtKB-EC"/>
</dbReference>
<evidence type="ECO:0000313" key="18">
    <source>
        <dbReference type="Proteomes" id="UP001633002"/>
    </source>
</evidence>
<dbReference type="NCBIfam" id="TIGR00614">
    <property type="entry name" value="recQ_fam"/>
    <property type="match status" value="1"/>
</dbReference>
<keyword evidence="18" id="KW-1185">Reference proteome</keyword>
<dbReference type="Pfam" id="PF00271">
    <property type="entry name" value="Helicase_C"/>
    <property type="match status" value="1"/>
</dbReference>
<dbReference type="Pfam" id="PF16124">
    <property type="entry name" value="RecQ_Zn_bind"/>
    <property type="match status" value="1"/>
</dbReference>
<gene>
    <name evidence="17" type="ORF">R1sor_013734</name>
</gene>
<dbReference type="CDD" id="cd18794">
    <property type="entry name" value="SF2_C_RecQ"/>
    <property type="match status" value="1"/>
</dbReference>
<accession>A0ABD3HB30</accession>
<dbReference type="EMBL" id="JBJQOH010000004">
    <property type="protein sequence ID" value="KAL3687425.1"/>
    <property type="molecule type" value="Genomic_DNA"/>
</dbReference>
<dbReference type="InterPro" id="IPR032284">
    <property type="entry name" value="RecQ_Zn-bd"/>
</dbReference>
<dbReference type="InterPro" id="IPR014001">
    <property type="entry name" value="Helicase_ATP-bd"/>
</dbReference>
<keyword evidence="8" id="KW-0238">DNA-binding</keyword>
<evidence type="ECO:0000256" key="9">
    <source>
        <dbReference type="ARBA" id="ARBA00023235"/>
    </source>
</evidence>
<evidence type="ECO:0000256" key="5">
    <source>
        <dbReference type="ARBA" id="ARBA00022801"/>
    </source>
</evidence>
<dbReference type="Pfam" id="PF00270">
    <property type="entry name" value="DEAD"/>
    <property type="match status" value="1"/>
</dbReference>
<proteinExistence type="inferred from homology"/>
<evidence type="ECO:0000256" key="2">
    <source>
        <dbReference type="ARBA" id="ARBA00005446"/>
    </source>
</evidence>
<feature type="compositionally biased region" description="Acidic residues" evidence="14">
    <location>
        <begin position="75"/>
        <end position="85"/>
    </location>
</feature>
<dbReference type="InterPro" id="IPR001650">
    <property type="entry name" value="Helicase_C-like"/>
</dbReference>
<dbReference type="GO" id="GO:0003677">
    <property type="term" value="F:DNA binding"/>
    <property type="evidence" value="ECO:0007669"/>
    <property type="project" value="UniProtKB-KW"/>
</dbReference>
<comment type="similarity">
    <text evidence="2 13">Belongs to the helicase family. RecQ subfamily.</text>
</comment>
<keyword evidence="5 13" id="KW-0378">Hydrolase</keyword>
<dbReference type="AlphaFoldDB" id="A0ABD3HB30"/>
<keyword evidence="9" id="KW-0413">Isomerase</keyword>
<dbReference type="GO" id="GO:0046872">
    <property type="term" value="F:metal ion binding"/>
    <property type="evidence" value="ECO:0007669"/>
    <property type="project" value="UniProtKB-KW"/>
</dbReference>
<dbReference type="Proteomes" id="UP001633002">
    <property type="component" value="Unassembled WGS sequence"/>
</dbReference>
<reference evidence="17 18" key="1">
    <citation type="submission" date="2024-09" db="EMBL/GenBank/DDBJ databases">
        <title>Chromosome-scale assembly of Riccia sorocarpa.</title>
        <authorList>
            <person name="Paukszto L."/>
        </authorList>
    </citation>
    <scope>NUCLEOTIDE SEQUENCE [LARGE SCALE GENOMIC DNA]</scope>
    <source>
        <strain evidence="17">LP-2024</strain>
        <tissue evidence="17">Aerial parts of the thallus</tissue>
    </source>
</reference>
<name>A0ABD3HB30_9MARC</name>
<dbReference type="FunFam" id="3.40.50.300:FF:000444">
    <property type="entry name" value="ATP-dependent DNA helicase"/>
    <property type="match status" value="1"/>
</dbReference>
<feature type="domain" description="Helicase C-terminal" evidence="16">
    <location>
        <begin position="413"/>
        <end position="563"/>
    </location>
</feature>
<keyword evidence="3" id="KW-0479">Metal-binding</keyword>
<dbReference type="SMART" id="SM00490">
    <property type="entry name" value="HELICc"/>
    <property type="match status" value="1"/>
</dbReference>
<evidence type="ECO:0000256" key="10">
    <source>
        <dbReference type="ARBA" id="ARBA00023242"/>
    </source>
</evidence>
<dbReference type="GO" id="GO:0005524">
    <property type="term" value="F:ATP binding"/>
    <property type="evidence" value="ECO:0007669"/>
    <property type="project" value="UniProtKB-KW"/>
</dbReference>
<comment type="catalytic activity">
    <reaction evidence="12 13">
        <text>ATP + H2O = ADP + phosphate + H(+)</text>
        <dbReference type="Rhea" id="RHEA:13065"/>
        <dbReference type="ChEBI" id="CHEBI:15377"/>
        <dbReference type="ChEBI" id="CHEBI:15378"/>
        <dbReference type="ChEBI" id="CHEBI:30616"/>
        <dbReference type="ChEBI" id="CHEBI:43474"/>
        <dbReference type="ChEBI" id="CHEBI:456216"/>
    </reaction>
</comment>
<dbReference type="PROSITE" id="PS51194">
    <property type="entry name" value="HELICASE_CTER"/>
    <property type="match status" value="1"/>
</dbReference>
<sequence>MDFEFERTRLLSLASNSGFEDSVAQACLHQLIDLYGEEGQDFVTVEYCGEDYLARLADCIQEEEVWDTGAFDPEASETEYEDDTQLEFSRDQDYAEGSEEEEEDDYAADSEEDADGWIKQQPKRPAATVPDASVKKKVKGHFESPGKFSLQPCTAKGSQLKPTVPTNTGAKGSDGMMAGSSMTFDQLQCLDDLGLANAAVFGNKCFRPMQRRACEAAMAGKDCFILMPTGSGKSLCYQLPAVLSPGVTIVISPLLSLIQDQVIALVENCGIPATFMSSQQSQSEGKAVILELRKHRPSCKLVYVTPEKLVGSSSFRGILNVLQQKGQLARFVVDEAHCVSQWGHDFRPEYHGLGILKKEFPRVPIMALTATATHDVRKDIMKVLRIPQAVVLEMGFDRPNLIYEVVAKEPKESMKQLGKLLKERFQNQSGIIYCLSQNESMDVCDYLMKECKIKVVYYHGGLSGPQRIMAQQRWQRGDVQVVCATIAFGMGIDKPDVRFVIHHTLSKAVEGYYQESGRAGRDGLPATCLVLYRKQDFSRIVCMLRRGRGRKKERFKVDMAQAEKMKEYCEEKAHCRRETLLRHFGESYDPRGCRSGRNPCDNCRGSSS</sequence>
<dbReference type="GO" id="GO:0005634">
    <property type="term" value="C:nucleus"/>
    <property type="evidence" value="ECO:0007669"/>
    <property type="project" value="UniProtKB-SubCell"/>
</dbReference>
<dbReference type="InterPro" id="IPR027417">
    <property type="entry name" value="P-loop_NTPase"/>
</dbReference>
<comment type="catalytic activity">
    <reaction evidence="11 13">
        <text>Couples ATP hydrolysis with the unwinding of duplex DNA by translocating in the 3'-5' direction.</text>
        <dbReference type="EC" id="5.6.2.4"/>
    </reaction>
</comment>
<dbReference type="InterPro" id="IPR011545">
    <property type="entry name" value="DEAD/DEAH_box_helicase_dom"/>
</dbReference>
<dbReference type="SUPFAM" id="SSF52540">
    <property type="entry name" value="P-loop containing nucleoside triphosphate hydrolases"/>
    <property type="match status" value="1"/>
</dbReference>
<evidence type="ECO:0000256" key="12">
    <source>
        <dbReference type="ARBA" id="ARBA00049360"/>
    </source>
</evidence>
<dbReference type="GO" id="GO:0016787">
    <property type="term" value="F:hydrolase activity"/>
    <property type="evidence" value="ECO:0007669"/>
    <property type="project" value="UniProtKB-KW"/>
</dbReference>
<evidence type="ECO:0000256" key="11">
    <source>
        <dbReference type="ARBA" id="ARBA00034617"/>
    </source>
</evidence>
<comment type="caution">
    <text evidence="17">The sequence shown here is derived from an EMBL/GenBank/DDBJ whole genome shotgun (WGS) entry which is preliminary data.</text>
</comment>
<dbReference type="InterPro" id="IPR004589">
    <property type="entry name" value="DNA_helicase_ATP-dep_RecQ"/>
</dbReference>
<keyword evidence="7 13" id="KW-0067">ATP-binding</keyword>
<comment type="subcellular location">
    <subcellularLocation>
        <location evidence="1 13">Nucleus</location>
    </subcellularLocation>
</comment>
<dbReference type="PROSITE" id="PS00690">
    <property type="entry name" value="DEAH_ATP_HELICASE"/>
    <property type="match status" value="1"/>
</dbReference>
<evidence type="ECO:0000256" key="4">
    <source>
        <dbReference type="ARBA" id="ARBA00022741"/>
    </source>
</evidence>
<protein>
    <recommendedName>
        <fullName evidence="13">ATP-dependent DNA helicase</fullName>
        <ecNumber evidence="13">5.6.2.4</ecNumber>
    </recommendedName>
</protein>
<evidence type="ECO:0000256" key="7">
    <source>
        <dbReference type="ARBA" id="ARBA00022840"/>
    </source>
</evidence>
<keyword evidence="4 13" id="KW-0547">Nucleotide-binding</keyword>
<evidence type="ECO:0000256" key="3">
    <source>
        <dbReference type="ARBA" id="ARBA00022723"/>
    </source>
</evidence>
<dbReference type="InterPro" id="IPR002464">
    <property type="entry name" value="DNA/RNA_helicase_DEAH_CS"/>
</dbReference>
<evidence type="ECO:0000256" key="13">
    <source>
        <dbReference type="RuleBase" id="RU364117"/>
    </source>
</evidence>
<feature type="domain" description="Helicase ATP-binding" evidence="15">
    <location>
        <begin position="214"/>
        <end position="390"/>
    </location>
</feature>
<evidence type="ECO:0000256" key="6">
    <source>
        <dbReference type="ARBA" id="ARBA00022806"/>
    </source>
</evidence>
<evidence type="ECO:0000256" key="1">
    <source>
        <dbReference type="ARBA" id="ARBA00004123"/>
    </source>
</evidence>
<dbReference type="SMART" id="SM00487">
    <property type="entry name" value="DEXDc"/>
    <property type="match status" value="1"/>
</dbReference>
<keyword evidence="6 13" id="KW-0347">Helicase</keyword>
<evidence type="ECO:0000256" key="14">
    <source>
        <dbReference type="SAM" id="MobiDB-lite"/>
    </source>
</evidence>
<dbReference type="FunFam" id="3.40.50.300:FF:001975">
    <property type="entry name" value="ATP-dependent DNA helicase"/>
    <property type="match status" value="1"/>
</dbReference>
<feature type="region of interest" description="Disordered" evidence="14">
    <location>
        <begin position="75"/>
        <end position="136"/>
    </location>
</feature>
<evidence type="ECO:0000259" key="16">
    <source>
        <dbReference type="PROSITE" id="PS51194"/>
    </source>
</evidence>
<dbReference type="PANTHER" id="PTHR13710">
    <property type="entry name" value="DNA HELICASE RECQ FAMILY MEMBER"/>
    <property type="match status" value="1"/>
</dbReference>
<dbReference type="PROSITE" id="PS51192">
    <property type="entry name" value="HELICASE_ATP_BIND_1"/>
    <property type="match status" value="1"/>
</dbReference>
<keyword evidence="10 13" id="KW-0539">Nucleus</keyword>
<dbReference type="PANTHER" id="PTHR13710:SF153">
    <property type="entry name" value="RECQ-LIKE DNA HELICASE BLM"/>
    <property type="match status" value="1"/>
</dbReference>
<feature type="compositionally biased region" description="Acidic residues" evidence="14">
    <location>
        <begin position="94"/>
        <end position="115"/>
    </location>
</feature>